<feature type="non-terminal residue" evidence="3">
    <location>
        <position position="1"/>
    </location>
</feature>
<dbReference type="PROSITE" id="PS51125">
    <property type="entry name" value="NHL"/>
    <property type="match status" value="1"/>
</dbReference>
<evidence type="ECO:0008006" key="5">
    <source>
        <dbReference type="Google" id="ProtNLM"/>
    </source>
</evidence>
<organism evidence="3 4">
    <name type="scientific">Rotaria sordida</name>
    <dbReference type="NCBI Taxonomy" id="392033"/>
    <lineage>
        <taxon>Eukaryota</taxon>
        <taxon>Metazoa</taxon>
        <taxon>Spiralia</taxon>
        <taxon>Gnathifera</taxon>
        <taxon>Rotifera</taxon>
        <taxon>Eurotatoria</taxon>
        <taxon>Bdelloidea</taxon>
        <taxon>Philodinida</taxon>
        <taxon>Philodinidae</taxon>
        <taxon>Rotaria</taxon>
    </lineage>
</organism>
<dbReference type="EMBL" id="CAJOBE010001946">
    <property type="protein sequence ID" value="CAF3787487.1"/>
    <property type="molecule type" value="Genomic_DNA"/>
</dbReference>
<dbReference type="GO" id="GO:0008270">
    <property type="term" value="F:zinc ion binding"/>
    <property type="evidence" value="ECO:0007669"/>
    <property type="project" value="UniProtKB-KW"/>
</dbReference>
<name>A0A819API7_9BILA</name>
<keyword evidence="1" id="KW-0677">Repeat</keyword>
<gene>
    <name evidence="3" type="ORF">FNK824_LOCUS14242</name>
</gene>
<dbReference type="InterPro" id="IPR001258">
    <property type="entry name" value="NHL_repeat"/>
</dbReference>
<accession>A0A819API7</accession>
<evidence type="ECO:0000256" key="1">
    <source>
        <dbReference type="ARBA" id="ARBA00022737"/>
    </source>
</evidence>
<feature type="repeat" description="NHL" evidence="2">
    <location>
        <begin position="253"/>
        <end position="290"/>
    </location>
</feature>
<dbReference type="CDD" id="cd05819">
    <property type="entry name" value="NHL"/>
    <property type="match status" value="1"/>
</dbReference>
<dbReference type="PANTHER" id="PTHR24104:SF25">
    <property type="entry name" value="PROTEIN LIN-41"/>
    <property type="match status" value="1"/>
</dbReference>
<sequence length="299" mass="33069">VFYNQPKFCESALWNPNATTLANESTVGLYPSDIFINIYNTVYVAVYWYNRVLVWPEGSSIPTRNITGNLNGPYSVFVTHNGDVYVDNGAKGRIRKWSPNATRSTIVMYVDSECSGLFIDINNTLYCSQWINNVIVKGSLDKDANTSMIAAGNGYAGSTSNLLFSPIGIFVDINFNLYVADAGNNRIQLFRFDHLDAITVAGDGASINFALNYPTGVVLDADGYLFIVDDKNDRVVRWGPNGVRCLVGCSNGYGSGSDQLSFPWALAFDSYGNLFVTDWRNGRIQKFSFISKSCGKFDH</sequence>
<dbReference type="SUPFAM" id="SSF101898">
    <property type="entry name" value="NHL repeat"/>
    <property type="match status" value="1"/>
</dbReference>
<evidence type="ECO:0000256" key="2">
    <source>
        <dbReference type="PROSITE-ProRule" id="PRU00504"/>
    </source>
</evidence>
<dbReference type="PANTHER" id="PTHR24104">
    <property type="entry name" value="E3 UBIQUITIN-PROTEIN LIGASE NHLRC1-RELATED"/>
    <property type="match status" value="1"/>
</dbReference>
<evidence type="ECO:0000313" key="4">
    <source>
        <dbReference type="Proteomes" id="UP000663874"/>
    </source>
</evidence>
<dbReference type="Proteomes" id="UP000663874">
    <property type="component" value="Unassembled WGS sequence"/>
</dbReference>
<protein>
    <recommendedName>
        <fullName evidence="5">NHL repeat-containing protein</fullName>
    </recommendedName>
</protein>
<comment type="caution">
    <text evidence="3">The sequence shown here is derived from an EMBL/GenBank/DDBJ whole genome shotgun (WGS) entry which is preliminary data.</text>
</comment>
<dbReference type="AlphaFoldDB" id="A0A819API7"/>
<evidence type="ECO:0000313" key="3">
    <source>
        <dbReference type="EMBL" id="CAF3787487.1"/>
    </source>
</evidence>
<dbReference type="InterPro" id="IPR050952">
    <property type="entry name" value="TRIM-NHL_E3_ligases"/>
</dbReference>
<reference evidence="3" key="1">
    <citation type="submission" date="2021-02" db="EMBL/GenBank/DDBJ databases">
        <authorList>
            <person name="Nowell W R."/>
        </authorList>
    </citation>
    <scope>NUCLEOTIDE SEQUENCE</scope>
</reference>
<dbReference type="Gene3D" id="2.120.10.30">
    <property type="entry name" value="TolB, C-terminal domain"/>
    <property type="match status" value="1"/>
</dbReference>
<dbReference type="Gene3D" id="2.40.10.500">
    <property type="match status" value="1"/>
</dbReference>
<dbReference type="InterPro" id="IPR011042">
    <property type="entry name" value="6-blade_b-propeller_TolB-like"/>
</dbReference>
<proteinExistence type="predicted"/>
<dbReference type="Pfam" id="PF01436">
    <property type="entry name" value="NHL"/>
    <property type="match status" value="1"/>
</dbReference>